<dbReference type="Pfam" id="PF00484">
    <property type="entry name" value="Pro_CA"/>
    <property type="match status" value="1"/>
</dbReference>
<dbReference type="SMART" id="SM00947">
    <property type="entry name" value="Pro_CA"/>
    <property type="match status" value="1"/>
</dbReference>
<keyword evidence="8" id="KW-1185">Reference proteome</keyword>
<dbReference type="PANTHER" id="PTHR43175">
    <property type="entry name" value="CARBONIC ANHYDRASE"/>
    <property type="match status" value="1"/>
</dbReference>
<dbReference type="EC" id="4.2.1.1" evidence="3"/>
<evidence type="ECO:0000256" key="5">
    <source>
        <dbReference type="ARBA" id="ARBA00022833"/>
    </source>
</evidence>
<proteinExistence type="inferred from homology"/>
<keyword evidence="4" id="KW-0479">Metal-binding</keyword>
<evidence type="ECO:0000256" key="1">
    <source>
        <dbReference type="ARBA" id="ARBA00001947"/>
    </source>
</evidence>
<evidence type="ECO:0000313" key="7">
    <source>
        <dbReference type="EMBL" id="MBL4934168.1"/>
    </source>
</evidence>
<gene>
    <name evidence="7" type="ORF">JK636_00185</name>
</gene>
<dbReference type="Proteomes" id="UP000632377">
    <property type="component" value="Unassembled WGS sequence"/>
</dbReference>
<comment type="cofactor">
    <cofactor evidence="1">
        <name>Zn(2+)</name>
        <dbReference type="ChEBI" id="CHEBI:29105"/>
    </cofactor>
</comment>
<sequence length="189" mass="21164">MNKLQEILDFNHSFVENKEYDKYITSKQPNKKLVILSCMDTRLTELLPKAMNLKNGDVKLIKNAGASIMHPFGSIMRSIVVAVYEFKADEILVIGHHDCGMSSINVDSTMEKAMERGISKEVISTLTNAGIDIKKWLHGFDSVEESVKESVNLIKNHPLIPKDIKIHGLIIDPETGKLDVVVNGYEISL</sequence>
<comment type="caution">
    <text evidence="7">The sequence shown here is derived from an EMBL/GenBank/DDBJ whole genome shotgun (WGS) entry which is preliminary data.</text>
</comment>
<keyword evidence="5" id="KW-0862">Zinc</keyword>
<dbReference type="Gene3D" id="3.40.1050.10">
    <property type="entry name" value="Carbonic anhydrase"/>
    <property type="match status" value="1"/>
</dbReference>
<organism evidence="7 8">
    <name type="scientific">Clostridium rhizosphaerae</name>
    <dbReference type="NCBI Taxonomy" id="2803861"/>
    <lineage>
        <taxon>Bacteria</taxon>
        <taxon>Bacillati</taxon>
        <taxon>Bacillota</taxon>
        <taxon>Clostridia</taxon>
        <taxon>Eubacteriales</taxon>
        <taxon>Clostridiaceae</taxon>
        <taxon>Clostridium</taxon>
    </lineage>
</organism>
<evidence type="ECO:0000256" key="3">
    <source>
        <dbReference type="ARBA" id="ARBA00012925"/>
    </source>
</evidence>
<comment type="catalytic activity">
    <reaction evidence="6">
        <text>hydrogencarbonate + H(+) = CO2 + H2O</text>
        <dbReference type="Rhea" id="RHEA:10748"/>
        <dbReference type="ChEBI" id="CHEBI:15377"/>
        <dbReference type="ChEBI" id="CHEBI:15378"/>
        <dbReference type="ChEBI" id="CHEBI:16526"/>
        <dbReference type="ChEBI" id="CHEBI:17544"/>
        <dbReference type="EC" id="4.2.1.1"/>
    </reaction>
</comment>
<dbReference type="CDD" id="cd03379">
    <property type="entry name" value="beta_CA_cladeD"/>
    <property type="match status" value="1"/>
</dbReference>
<dbReference type="SUPFAM" id="SSF53056">
    <property type="entry name" value="beta-carbonic anhydrase, cab"/>
    <property type="match status" value="1"/>
</dbReference>
<evidence type="ECO:0000256" key="4">
    <source>
        <dbReference type="ARBA" id="ARBA00022723"/>
    </source>
</evidence>
<protein>
    <recommendedName>
        <fullName evidence="3">carbonic anhydrase</fullName>
        <ecNumber evidence="3">4.2.1.1</ecNumber>
    </recommendedName>
</protein>
<evidence type="ECO:0000256" key="6">
    <source>
        <dbReference type="ARBA" id="ARBA00048348"/>
    </source>
</evidence>
<comment type="similarity">
    <text evidence="2">Belongs to the beta-class carbonic anhydrase family.</text>
</comment>
<evidence type="ECO:0000313" key="8">
    <source>
        <dbReference type="Proteomes" id="UP000632377"/>
    </source>
</evidence>
<accession>A0ABS1T4B4</accession>
<name>A0ABS1T4B4_9CLOT</name>
<dbReference type="InterPro" id="IPR036874">
    <property type="entry name" value="Carbonic_anhydrase_sf"/>
</dbReference>
<dbReference type="RefSeq" id="WP_202746822.1">
    <property type="nucleotide sequence ID" value="NZ_JAESWC010000001.1"/>
</dbReference>
<reference evidence="7 8" key="1">
    <citation type="submission" date="2021-01" db="EMBL/GenBank/DDBJ databases">
        <title>Genome public.</title>
        <authorList>
            <person name="Liu C."/>
            <person name="Sun Q."/>
        </authorList>
    </citation>
    <scope>NUCLEOTIDE SEQUENCE [LARGE SCALE GENOMIC DNA]</scope>
    <source>
        <strain evidence="7 8">YIM B02515</strain>
    </source>
</reference>
<evidence type="ECO:0000256" key="2">
    <source>
        <dbReference type="ARBA" id="ARBA00006217"/>
    </source>
</evidence>
<dbReference type="InterPro" id="IPR001765">
    <property type="entry name" value="Carbonic_anhydrase"/>
</dbReference>
<dbReference type="PANTHER" id="PTHR43175:SF3">
    <property type="entry name" value="CARBON DISULFIDE HYDROLASE"/>
    <property type="match status" value="1"/>
</dbReference>
<dbReference type="EMBL" id="JAESWC010000001">
    <property type="protein sequence ID" value="MBL4934168.1"/>
    <property type="molecule type" value="Genomic_DNA"/>
</dbReference>